<dbReference type="OrthoDB" id="1121502at2"/>
<gene>
    <name evidence="3" type="ORF">E4J94_02615</name>
</gene>
<feature type="transmembrane region" description="Helical" evidence="1">
    <location>
        <begin position="175"/>
        <end position="193"/>
    </location>
</feature>
<keyword evidence="4" id="KW-1185">Reference proteome</keyword>
<dbReference type="AlphaFoldDB" id="A0A4Z1C1Q9"/>
<proteinExistence type="predicted"/>
<evidence type="ECO:0000313" key="4">
    <source>
        <dbReference type="Proteomes" id="UP000297998"/>
    </source>
</evidence>
<keyword evidence="1" id="KW-0472">Membrane</keyword>
<reference evidence="3 4" key="1">
    <citation type="submission" date="2019-03" db="EMBL/GenBank/DDBJ databases">
        <title>Empedobacter tilapiae sp. nov., isolated from an intestine of Nile tilapia Oreochromis niloticus.</title>
        <authorList>
            <person name="Kim Y.-O."/>
            <person name="Yoon J.-H."/>
        </authorList>
    </citation>
    <scope>NUCLEOTIDE SEQUENCE [LARGE SCALE GENOMIC DNA]</scope>
    <source>
        <strain evidence="3 4">MRS2</strain>
    </source>
</reference>
<keyword evidence="1" id="KW-1133">Transmembrane helix</keyword>
<comment type="caution">
    <text evidence="3">The sequence shown here is derived from an EMBL/GenBank/DDBJ whole genome shotgun (WGS) entry which is preliminary data.</text>
</comment>
<keyword evidence="1" id="KW-0812">Transmembrane</keyword>
<dbReference type="Proteomes" id="UP000297998">
    <property type="component" value="Unassembled WGS sequence"/>
</dbReference>
<evidence type="ECO:0000256" key="2">
    <source>
        <dbReference type="SAM" id="SignalP"/>
    </source>
</evidence>
<keyword evidence="2" id="KW-0732">Signal</keyword>
<accession>A0A4Z1C1Q9</accession>
<sequence length="234" mass="25773">MKNLFLTLCLCFSASLFAQEINFSTIKNGEMILKNNQKIKFSSLEEEGDKIYFFNLSSQQREHLYKSSILSIDGIALTDKYDLKENNLTKVSKQVYQLEYINSRNVLLDGKKLSKGELINILESDNKALQQYKNGVTQKNIGTILIGVGAGLFVGNGIANVSSANSGEERNNTSILFFIGGGLAASGIVLKIIGANSVKNSISTYNKQNLAYNKSNLDFKFLVSNNGAGLRLNF</sequence>
<evidence type="ECO:0000313" key="3">
    <source>
        <dbReference type="EMBL" id="TGN29619.1"/>
    </source>
</evidence>
<protein>
    <submittedName>
        <fullName evidence="3">Uncharacterized protein</fullName>
    </submittedName>
</protein>
<organism evidence="3 4">
    <name type="scientific">Empedobacter tilapiae</name>
    <dbReference type="NCBI Taxonomy" id="2491114"/>
    <lineage>
        <taxon>Bacteria</taxon>
        <taxon>Pseudomonadati</taxon>
        <taxon>Bacteroidota</taxon>
        <taxon>Flavobacteriia</taxon>
        <taxon>Flavobacteriales</taxon>
        <taxon>Weeksellaceae</taxon>
        <taxon>Empedobacter</taxon>
    </lineage>
</organism>
<feature type="signal peptide" evidence="2">
    <location>
        <begin position="1"/>
        <end position="18"/>
    </location>
</feature>
<evidence type="ECO:0000256" key="1">
    <source>
        <dbReference type="SAM" id="Phobius"/>
    </source>
</evidence>
<feature type="chain" id="PRO_5021216988" evidence="2">
    <location>
        <begin position="19"/>
        <end position="234"/>
    </location>
</feature>
<dbReference type="EMBL" id="SRPE01000002">
    <property type="protein sequence ID" value="TGN29619.1"/>
    <property type="molecule type" value="Genomic_DNA"/>
</dbReference>
<dbReference type="RefSeq" id="WP_135834333.1">
    <property type="nucleotide sequence ID" value="NZ_SRPE01000002.1"/>
</dbReference>
<name>A0A4Z1C1Q9_9FLAO</name>